<dbReference type="Gene3D" id="2.130.10.10">
    <property type="entry name" value="YVTN repeat-like/Quinoprotein amine dehydrogenase"/>
    <property type="match status" value="1"/>
</dbReference>
<dbReference type="PROSITE" id="PS00678">
    <property type="entry name" value="WD_REPEATS_1"/>
    <property type="match status" value="1"/>
</dbReference>
<dbReference type="EMBL" id="BGZK01000372">
    <property type="protein sequence ID" value="GBP39868.1"/>
    <property type="molecule type" value="Genomic_DNA"/>
</dbReference>
<evidence type="ECO:0000256" key="8">
    <source>
        <dbReference type="PROSITE-ProRule" id="PRU00221"/>
    </source>
</evidence>
<dbReference type="PROSITE" id="PS50082">
    <property type="entry name" value="WD_REPEATS_2"/>
    <property type="match status" value="1"/>
</dbReference>
<evidence type="ECO:0000256" key="5">
    <source>
        <dbReference type="ARBA" id="ARBA00038092"/>
    </source>
</evidence>
<dbReference type="InterPro" id="IPR052415">
    <property type="entry name" value="Diphthine_MTase"/>
</dbReference>
<keyword evidence="10" id="KW-1185">Reference proteome</keyword>
<evidence type="ECO:0000256" key="6">
    <source>
        <dbReference type="ARBA" id="ARBA00039131"/>
    </source>
</evidence>
<dbReference type="PANTHER" id="PTHR46042:SF1">
    <property type="entry name" value="DIPHTHINE METHYLTRANSFERASE"/>
    <property type="match status" value="1"/>
</dbReference>
<organism evidence="9 10">
    <name type="scientific">Eumeta variegata</name>
    <name type="common">Bagworm moth</name>
    <name type="synonym">Eumeta japonica</name>
    <dbReference type="NCBI Taxonomy" id="151549"/>
    <lineage>
        <taxon>Eukaryota</taxon>
        <taxon>Metazoa</taxon>
        <taxon>Ecdysozoa</taxon>
        <taxon>Arthropoda</taxon>
        <taxon>Hexapoda</taxon>
        <taxon>Insecta</taxon>
        <taxon>Pterygota</taxon>
        <taxon>Neoptera</taxon>
        <taxon>Endopterygota</taxon>
        <taxon>Lepidoptera</taxon>
        <taxon>Glossata</taxon>
        <taxon>Ditrysia</taxon>
        <taxon>Tineoidea</taxon>
        <taxon>Psychidae</taxon>
        <taxon>Oiketicinae</taxon>
        <taxon>Eumeta</taxon>
    </lineage>
</organism>
<sequence>MLTRFKEGISNLVYSNICHDPKTKHQSTVLVYRDELKSTKVAREESASKRMIASFFNKTGYVTTFALENCRTVNIAWYKTICLLEFIDEQYDIQQKRVGRIYLFTIDESTTELSPINALDTTGILDQKWCYHELNGHPALGCVTSDGYVQIYNLINERDAYKLKLSNQELVDEDVLALSLDWSTNKYNSDNPKIVVSDSSGSVSLWTISQNVLTKTGTWKAHDFEAWIAAFDYWHPDIFYSGGDDSVFKCFDSRTPEGVVASNRRYGAGVTALRSHVAIEHQLLTGSYDENIRLWDTRNLKAPITEANVNGGVWRLKWHPTKNDTILAACMYGGFRILKTANDLESVAEYMDHESIAYGADWKHDSGKLLDTAPRHGAAVARGACASGWSSI</sequence>
<evidence type="ECO:0000256" key="1">
    <source>
        <dbReference type="ARBA" id="ARBA00005156"/>
    </source>
</evidence>
<name>A0A4C1VLA8_EUMVA</name>
<dbReference type="SMART" id="SM00320">
    <property type="entry name" value="WD40"/>
    <property type="match status" value="2"/>
</dbReference>
<comment type="similarity">
    <text evidence="5">Belongs to the DPH7 family.</text>
</comment>
<keyword evidence="2 8" id="KW-0853">WD repeat</keyword>
<keyword evidence="9" id="KW-0808">Transferase</keyword>
<evidence type="ECO:0000256" key="3">
    <source>
        <dbReference type="ARBA" id="ARBA00022737"/>
    </source>
</evidence>
<evidence type="ECO:0000256" key="4">
    <source>
        <dbReference type="ARBA" id="ARBA00022801"/>
    </source>
</evidence>
<feature type="repeat" description="WD" evidence="8">
    <location>
        <begin position="283"/>
        <end position="305"/>
    </location>
</feature>
<dbReference type="InterPro" id="IPR019775">
    <property type="entry name" value="WD40_repeat_CS"/>
</dbReference>
<dbReference type="PANTHER" id="PTHR46042">
    <property type="entry name" value="DIPHTHINE METHYLTRANSFERASE"/>
    <property type="match status" value="1"/>
</dbReference>
<gene>
    <name evidence="9" type="primary">DPH7</name>
    <name evidence="9" type="ORF">EVAR_29098_1</name>
</gene>
<evidence type="ECO:0000256" key="2">
    <source>
        <dbReference type="ARBA" id="ARBA00022574"/>
    </source>
</evidence>
<dbReference type="InterPro" id="IPR036322">
    <property type="entry name" value="WD40_repeat_dom_sf"/>
</dbReference>
<evidence type="ECO:0000313" key="9">
    <source>
        <dbReference type="EMBL" id="GBP39868.1"/>
    </source>
</evidence>
<dbReference type="GO" id="GO:0017183">
    <property type="term" value="P:protein histidyl modification to diphthamide"/>
    <property type="evidence" value="ECO:0007669"/>
    <property type="project" value="TreeGrafter"/>
</dbReference>
<evidence type="ECO:0000256" key="7">
    <source>
        <dbReference type="ARBA" id="ARBA00047551"/>
    </source>
</evidence>
<dbReference type="STRING" id="151549.A0A4C1VLA8"/>
<dbReference type="Proteomes" id="UP000299102">
    <property type="component" value="Unassembled WGS sequence"/>
</dbReference>
<reference evidence="9 10" key="1">
    <citation type="journal article" date="2019" name="Commun. Biol.">
        <title>The bagworm genome reveals a unique fibroin gene that provides high tensile strength.</title>
        <authorList>
            <person name="Kono N."/>
            <person name="Nakamura H."/>
            <person name="Ohtoshi R."/>
            <person name="Tomita M."/>
            <person name="Numata K."/>
            <person name="Arakawa K."/>
        </authorList>
    </citation>
    <scope>NUCLEOTIDE SEQUENCE [LARGE SCALE GENOMIC DNA]</scope>
</reference>
<dbReference type="GO" id="GO:0005737">
    <property type="term" value="C:cytoplasm"/>
    <property type="evidence" value="ECO:0007669"/>
    <property type="project" value="TreeGrafter"/>
</dbReference>
<comment type="pathway">
    <text evidence="1">Protein modification; peptidyl-diphthamide biosynthesis.</text>
</comment>
<dbReference type="SUPFAM" id="SSF50978">
    <property type="entry name" value="WD40 repeat-like"/>
    <property type="match status" value="1"/>
</dbReference>
<evidence type="ECO:0000313" key="10">
    <source>
        <dbReference type="Proteomes" id="UP000299102"/>
    </source>
</evidence>
<dbReference type="InterPro" id="IPR001680">
    <property type="entry name" value="WD40_rpt"/>
</dbReference>
<dbReference type="InterPro" id="IPR015943">
    <property type="entry name" value="WD40/YVTN_repeat-like_dom_sf"/>
</dbReference>
<dbReference type="EC" id="3.1.1.97" evidence="6"/>
<accession>A0A4C1VLA8</accession>
<keyword evidence="4" id="KW-0378">Hydrolase</keyword>
<comment type="catalytic activity">
    <reaction evidence="7">
        <text>diphthine methyl ester-[translation elongation factor 2] + H2O = diphthine-[translation elongation factor 2] + methanol + H(+)</text>
        <dbReference type="Rhea" id="RHEA:42656"/>
        <dbReference type="Rhea" id="RHEA-COMP:10172"/>
        <dbReference type="Rhea" id="RHEA-COMP:10173"/>
        <dbReference type="ChEBI" id="CHEBI:15377"/>
        <dbReference type="ChEBI" id="CHEBI:15378"/>
        <dbReference type="ChEBI" id="CHEBI:17790"/>
        <dbReference type="ChEBI" id="CHEBI:79005"/>
        <dbReference type="ChEBI" id="CHEBI:82696"/>
        <dbReference type="EC" id="3.1.1.97"/>
    </reaction>
</comment>
<proteinExistence type="inferred from homology"/>
<dbReference type="OrthoDB" id="1930760at2759"/>
<keyword evidence="3" id="KW-0677">Repeat</keyword>
<dbReference type="GO" id="GO:0032259">
    <property type="term" value="P:methylation"/>
    <property type="evidence" value="ECO:0007669"/>
    <property type="project" value="UniProtKB-KW"/>
</dbReference>
<protein>
    <recommendedName>
        <fullName evidence="6">methylated diphthine methylhydrolase</fullName>
        <ecNumber evidence="6">3.1.1.97</ecNumber>
    </recommendedName>
</protein>
<comment type="caution">
    <text evidence="9">The sequence shown here is derived from an EMBL/GenBank/DDBJ whole genome shotgun (WGS) entry which is preliminary data.</text>
</comment>
<dbReference type="AlphaFoldDB" id="A0A4C1VLA8"/>
<keyword evidence="9" id="KW-0489">Methyltransferase</keyword>
<dbReference type="GO" id="GO:0061685">
    <property type="term" value="F:diphthine methylesterase activity"/>
    <property type="evidence" value="ECO:0007669"/>
    <property type="project" value="UniProtKB-EC"/>
</dbReference>
<dbReference type="GO" id="GO:0008168">
    <property type="term" value="F:methyltransferase activity"/>
    <property type="evidence" value="ECO:0007669"/>
    <property type="project" value="UniProtKB-KW"/>
</dbReference>